<feature type="region of interest" description="Disordered" evidence="1">
    <location>
        <begin position="120"/>
        <end position="185"/>
    </location>
</feature>
<keyword evidence="3" id="KW-1185">Reference proteome</keyword>
<sequence>MGCGKSKHDVVTGNTNPQHKKINDIETTQEADRNDNNNINNNVTPETQQEEIEIVNDVVESTNGADLKDIEENAKLQEENNDDGVEKLEVENLIAKDLPNNFLSSRKYEKGLDGIVSEGLSENSQYNTPSHGAGVKEDLLSENEKEDDIVGEKELPEQTKAKTENVLTSSTDEEDLKADEVHIGV</sequence>
<feature type="region of interest" description="Disordered" evidence="1">
    <location>
        <begin position="1"/>
        <end position="48"/>
    </location>
</feature>
<dbReference type="KEGG" id="qsa:O6P43_003518"/>
<comment type="caution">
    <text evidence="2">The sequence shown here is derived from an EMBL/GenBank/DDBJ whole genome shotgun (WGS) entry which is preliminary data.</text>
</comment>
<dbReference type="EMBL" id="JARAOO010000002">
    <property type="protein sequence ID" value="KAJ7980220.1"/>
    <property type="molecule type" value="Genomic_DNA"/>
</dbReference>
<dbReference type="AlphaFoldDB" id="A0AAD7QEV6"/>
<organism evidence="2 3">
    <name type="scientific">Quillaja saponaria</name>
    <name type="common">Soap bark tree</name>
    <dbReference type="NCBI Taxonomy" id="32244"/>
    <lineage>
        <taxon>Eukaryota</taxon>
        <taxon>Viridiplantae</taxon>
        <taxon>Streptophyta</taxon>
        <taxon>Embryophyta</taxon>
        <taxon>Tracheophyta</taxon>
        <taxon>Spermatophyta</taxon>
        <taxon>Magnoliopsida</taxon>
        <taxon>eudicotyledons</taxon>
        <taxon>Gunneridae</taxon>
        <taxon>Pentapetalae</taxon>
        <taxon>rosids</taxon>
        <taxon>fabids</taxon>
        <taxon>Fabales</taxon>
        <taxon>Quillajaceae</taxon>
        <taxon>Quillaja</taxon>
    </lineage>
</organism>
<feature type="compositionally biased region" description="Basic and acidic residues" evidence="1">
    <location>
        <begin position="134"/>
        <end position="163"/>
    </location>
</feature>
<reference evidence="2" key="1">
    <citation type="journal article" date="2023" name="Science">
        <title>Elucidation of the pathway for biosynthesis of saponin adjuvants from the soapbark tree.</title>
        <authorList>
            <person name="Reed J."/>
            <person name="Orme A."/>
            <person name="El-Demerdash A."/>
            <person name="Owen C."/>
            <person name="Martin L.B.B."/>
            <person name="Misra R.C."/>
            <person name="Kikuchi S."/>
            <person name="Rejzek M."/>
            <person name="Martin A.C."/>
            <person name="Harkess A."/>
            <person name="Leebens-Mack J."/>
            <person name="Louveau T."/>
            <person name="Stephenson M.J."/>
            <person name="Osbourn A."/>
        </authorList>
    </citation>
    <scope>NUCLEOTIDE SEQUENCE</scope>
    <source>
        <strain evidence="2">S10</strain>
    </source>
</reference>
<evidence type="ECO:0000256" key="1">
    <source>
        <dbReference type="SAM" id="MobiDB-lite"/>
    </source>
</evidence>
<name>A0AAD7QEV6_QUISA</name>
<feature type="compositionally biased region" description="Polar residues" evidence="1">
    <location>
        <begin position="120"/>
        <end position="130"/>
    </location>
</feature>
<evidence type="ECO:0000313" key="3">
    <source>
        <dbReference type="Proteomes" id="UP001163823"/>
    </source>
</evidence>
<protein>
    <submittedName>
        <fullName evidence="2">Uncharacterized protein</fullName>
    </submittedName>
</protein>
<accession>A0AAD7QEV6</accession>
<feature type="compositionally biased region" description="Basic and acidic residues" evidence="1">
    <location>
        <begin position="1"/>
        <end position="10"/>
    </location>
</feature>
<gene>
    <name evidence="2" type="ORF">O6P43_003518</name>
</gene>
<evidence type="ECO:0000313" key="2">
    <source>
        <dbReference type="EMBL" id="KAJ7980220.1"/>
    </source>
</evidence>
<dbReference type="Proteomes" id="UP001163823">
    <property type="component" value="Chromosome 2"/>
</dbReference>
<proteinExistence type="predicted"/>